<sequence length="41" mass="4800">MEGDILLGKDTQDEFRWQTAEDAMQLRLKFGVEGKLRVSRM</sequence>
<keyword evidence="2" id="KW-1185">Reference proteome</keyword>
<name>A0A0M3JED7_ANISI</name>
<gene>
    <name evidence="1" type="ORF">ASIM_LOCUS5769</name>
</gene>
<reference evidence="3" key="1">
    <citation type="submission" date="2017-02" db="UniProtKB">
        <authorList>
            <consortium name="WormBaseParasite"/>
        </authorList>
    </citation>
    <scope>IDENTIFICATION</scope>
</reference>
<protein>
    <submittedName>
        <fullName evidence="3">Nudix hydrolase domain-containing protein</fullName>
    </submittedName>
</protein>
<proteinExistence type="predicted"/>
<evidence type="ECO:0000313" key="3">
    <source>
        <dbReference type="WBParaSite" id="ASIM_0000598101-mRNA-1"/>
    </source>
</evidence>
<dbReference type="AlphaFoldDB" id="A0A0M3JED7"/>
<dbReference type="WBParaSite" id="ASIM_0000598101-mRNA-1">
    <property type="protein sequence ID" value="ASIM_0000598101-mRNA-1"/>
    <property type="gene ID" value="ASIM_0000598101"/>
</dbReference>
<dbReference type="EMBL" id="UYRR01011655">
    <property type="protein sequence ID" value="VDK26043.1"/>
    <property type="molecule type" value="Genomic_DNA"/>
</dbReference>
<organism evidence="3">
    <name type="scientific">Anisakis simplex</name>
    <name type="common">Herring worm</name>
    <dbReference type="NCBI Taxonomy" id="6269"/>
    <lineage>
        <taxon>Eukaryota</taxon>
        <taxon>Metazoa</taxon>
        <taxon>Ecdysozoa</taxon>
        <taxon>Nematoda</taxon>
        <taxon>Chromadorea</taxon>
        <taxon>Rhabditida</taxon>
        <taxon>Spirurina</taxon>
        <taxon>Ascaridomorpha</taxon>
        <taxon>Ascaridoidea</taxon>
        <taxon>Anisakidae</taxon>
        <taxon>Anisakis</taxon>
        <taxon>Anisakis simplex complex</taxon>
    </lineage>
</organism>
<reference evidence="1 2" key="2">
    <citation type="submission" date="2018-11" db="EMBL/GenBank/DDBJ databases">
        <authorList>
            <consortium name="Pathogen Informatics"/>
        </authorList>
    </citation>
    <scope>NUCLEOTIDE SEQUENCE [LARGE SCALE GENOMIC DNA]</scope>
</reference>
<dbReference type="Proteomes" id="UP000267096">
    <property type="component" value="Unassembled WGS sequence"/>
</dbReference>
<accession>A0A0M3JED7</accession>
<evidence type="ECO:0000313" key="1">
    <source>
        <dbReference type="EMBL" id="VDK26043.1"/>
    </source>
</evidence>
<evidence type="ECO:0000313" key="2">
    <source>
        <dbReference type="Proteomes" id="UP000267096"/>
    </source>
</evidence>